<organism evidence="1">
    <name type="scientific">marine sediment metagenome</name>
    <dbReference type="NCBI Taxonomy" id="412755"/>
    <lineage>
        <taxon>unclassified sequences</taxon>
        <taxon>metagenomes</taxon>
        <taxon>ecological metagenomes</taxon>
    </lineage>
</organism>
<sequence>MLNRGLNSFLKESRTNRRIYSDYGGYGRGCRGVDFDLNAPNRLKSFFLDLKGIDKFDFS</sequence>
<accession>A0A0F9VBA8</accession>
<dbReference type="AlphaFoldDB" id="A0A0F9VBA8"/>
<gene>
    <name evidence="1" type="ORF">LCGC14_0160190</name>
</gene>
<evidence type="ECO:0000313" key="1">
    <source>
        <dbReference type="EMBL" id="KKN97062.1"/>
    </source>
</evidence>
<name>A0A0F9VBA8_9ZZZZ</name>
<proteinExistence type="predicted"/>
<reference evidence="1" key="1">
    <citation type="journal article" date="2015" name="Nature">
        <title>Complex archaea that bridge the gap between prokaryotes and eukaryotes.</title>
        <authorList>
            <person name="Spang A."/>
            <person name="Saw J.H."/>
            <person name="Jorgensen S.L."/>
            <person name="Zaremba-Niedzwiedzka K."/>
            <person name="Martijn J."/>
            <person name="Lind A.E."/>
            <person name="van Eijk R."/>
            <person name="Schleper C."/>
            <person name="Guy L."/>
            <person name="Ettema T.J."/>
        </authorList>
    </citation>
    <scope>NUCLEOTIDE SEQUENCE</scope>
</reference>
<dbReference type="EMBL" id="LAZR01000060">
    <property type="protein sequence ID" value="KKN97062.1"/>
    <property type="molecule type" value="Genomic_DNA"/>
</dbReference>
<protein>
    <submittedName>
        <fullName evidence="1">Uncharacterized protein</fullName>
    </submittedName>
</protein>
<comment type="caution">
    <text evidence="1">The sequence shown here is derived from an EMBL/GenBank/DDBJ whole genome shotgun (WGS) entry which is preliminary data.</text>
</comment>